<dbReference type="InterPro" id="IPR003811">
    <property type="entry name" value="G3P_acylTferase_PlsY"/>
</dbReference>
<evidence type="ECO:0000256" key="9">
    <source>
        <dbReference type="ARBA" id="ARBA00023264"/>
    </source>
</evidence>
<proteinExistence type="inferred from homology"/>
<evidence type="ECO:0000256" key="7">
    <source>
        <dbReference type="ARBA" id="ARBA00023136"/>
    </source>
</evidence>
<keyword evidence="11" id="KW-0012">Acyltransferase</keyword>
<feature type="transmembrane region" description="Helical" evidence="10">
    <location>
        <begin position="111"/>
        <end position="133"/>
    </location>
</feature>
<keyword evidence="8 10" id="KW-0594">Phospholipid biosynthesis</keyword>
<comment type="catalytic activity">
    <reaction evidence="10">
        <text>an acyl phosphate + sn-glycerol 3-phosphate = a 1-acyl-sn-glycero-3-phosphate + phosphate</text>
        <dbReference type="Rhea" id="RHEA:34075"/>
        <dbReference type="ChEBI" id="CHEBI:43474"/>
        <dbReference type="ChEBI" id="CHEBI:57597"/>
        <dbReference type="ChEBI" id="CHEBI:57970"/>
        <dbReference type="ChEBI" id="CHEBI:59918"/>
        <dbReference type="EC" id="2.3.1.275"/>
    </reaction>
</comment>
<dbReference type="GO" id="GO:0005886">
    <property type="term" value="C:plasma membrane"/>
    <property type="evidence" value="ECO:0007669"/>
    <property type="project" value="UniProtKB-SubCell"/>
</dbReference>
<evidence type="ECO:0000256" key="1">
    <source>
        <dbReference type="ARBA" id="ARBA00022475"/>
    </source>
</evidence>
<feature type="transmembrane region" description="Helical" evidence="10">
    <location>
        <begin position="158"/>
        <end position="174"/>
    </location>
</feature>
<dbReference type="EC" id="2.3.1.275" evidence="10"/>
<dbReference type="NCBIfam" id="TIGR00023">
    <property type="entry name" value="glycerol-3-phosphate 1-O-acyltransferase PlsY"/>
    <property type="match status" value="1"/>
</dbReference>
<feature type="transmembrane region" description="Helical" evidence="10">
    <location>
        <begin position="78"/>
        <end position="99"/>
    </location>
</feature>
<comment type="subcellular location">
    <subcellularLocation>
        <location evidence="10">Cell membrane</location>
        <topology evidence="10">Multi-pass membrane protein</topology>
    </subcellularLocation>
</comment>
<evidence type="ECO:0000256" key="2">
    <source>
        <dbReference type="ARBA" id="ARBA00022516"/>
    </source>
</evidence>
<keyword evidence="1 10" id="KW-1003">Cell membrane</keyword>
<reference evidence="11 12" key="1">
    <citation type="journal article" date="2018" name="Nat. Biotechnol.">
        <title>A standardized bacterial taxonomy based on genome phylogeny substantially revises the tree of life.</title>
        <authorList>
            <person name="Parks D.H."/>
            <person name="Chuvochina M."/>
            <person name="Waite D.W."/>
            <person name="Rinke C."/>
            <person name="Skarshewski A."/>
            <person name="Chaumeil P.A."/>
            <person name="Hugenholtz P."/>
        </authorList>
    </citation>
    <scope>NUCLEOTIDE SEQUENCE [LARGE SCALE GENOMIC DNA]</scope>
    <source>
        <strain evidence="11">UBA10948</strain>
    </source>
</reference>
<keyword evidence="5 10" id="KW-1133">Transmembrane helix</keyword>
<dbReference type="HAMAP" id="MF_01043">
    <property type="entry name" value="PlsY"/>
    <property type="match status" value="1"/>
</dbReference>
<sequence length="195" mass="21006">MKEAALLVLCYLLGSIPFSYFFTRMLTRQDIRKRGSGNVGATNVFRTSGPGVALLAFLGDLLKGLLAAWIGQSTGSQLLLVICVILAVIGHIYPVFLGFKGGKGVTTSAGIILFLMPDVTGILLLVFLAIVYFTRYVSLGSITVACLLPLVSLAMGKPWSYVVIGILMAALVVYHHRENIDRLRNGSEAKITDKA</sequence>
<protein>
    <recommendedName>
        <fullName evidence="10">Glycerol-3-phosphate acyltransferase</fullName>
    </recommendedName>
    <alternativeName>
        <fullName evidence="10">Acyl-PO4 G3P acyltransferase</fullName>
    </alternativeName>
    <alternativeName>
        <fullName evidence="10">Acyl-phosphate--glycerol-3-phosphate acyltransferase</fullName>
    </alternativeName>
    <alternativeName>
        <fullName evidence="10">G3P acyltransferase</fullName>
        <shortName evidence="10">GPAT</shortName>
        <ecNumber evidence="10">2.3.1.275</ecNumber>
    </alternativeName>
    <alternativeName>
        <fullName evidence="10">Lysophosphatidic acid synthase</fullName>
        <shortName evidence="10">LPA synthase</shortName>
    </alternativeName>
</protein>
<dbReference type="Proteomes" id="UP000263273">
    <property type="component" value="Unassembled WGS sequence"/>
</dbReference>
<keyword evidence="6 10" id="KW-0443">Lipid metabolism</keyword>
<dbReference type="AlphaFoldDB" id="A0A354YZ44"/>
<evidence type="ECO:0000256" key="3">
    <source>
        <dbReference type="ARBA" id="ARBA00022679"/>
    </source>
</evidence>
<comment type="pathway">
    <text evidence="10">Lipid metabolism; phospholipid metabolism.</text>
</comment>
<evidence type="ECO:0000313" key="12">
    <source>
        <dbReference type="Proteomes" id="UP000263273"/>
    </source>
</evidence>
<organism evidence="11 12">
    <name type="scientific">Syntrophomonas wolfei</name>
    <dbReference type="NCBI Taxonomy" id="863"/>
    <lineage>
        <taxon>Bacteria</taxon>
        <taxon>Bacillati</taxon>
        <taxon>Bacillota</taxon>
        <taxon>Clostridia</taxon>
        <taxon>Eubacteriales</taxon>
        <taxon>Syntrophomonadaceae</taxon>
        <taxon>Syntrophomonas</taxon>
    </lineage>
</organism>
<dbReference type="Pfam" id="PF02660">
    <property type="entry name" value="G3P_acyltransf"/>
    <property type="match status" value="1"/>
</dbReference>
<dbReference type="SMART" id="SM01207">
    <property type="entry name" value="G3P_acyltransf"/>
    <property type="match status" value="1"/>
</dbReference>
<gene>
    <name evidence="10 11" type="primary">plsY</name>
    <name evidence="11" type="ORF">DDZ44_08630</name>
</gene>
<feature type="transmembrane region" description="Helical" evidence="10">
    <location>
        <begin position="6"/>
        <end position="23"/>
    </location>
</feature>
<dbReference type="EMBL" id="DNZF01000189">
    <property type="protein sequence ID" value="HBK53986.1"/>
    <property type="molecule type" value="Genomic_DNA"/>
</dbReference>
<accession>A0A354YZ44</accession>
<evidence type="ECO:0000256" key="8">
    <source>
        <dbReference type="ARBA" id="ARBA00023209"/>
    </source>
</evidence>
<keyword evidence="4 10" id="KW-0812">Transmembrane</keyword>
<keyword evidence="9 10" id="KW-1208">Phospholipid metabolism</keyword>
<evidence type="ECO:0000256" key="6">
    <source>
        <dbReference type="ARBA" id="ARBA00023098"/>
    </source>
</evidence>
<dbReference type="PANTHER" id="PTHR30309">
    <property type="entry name" value="INNER MEMBRANE PROTEIN YGIH"/>
    <property type="match status" value="1"/>
</dbReference>
<keyword evidence="2 10" id="KW-0444">Lipid biosynthesis</keyword>
<name>A0A354YZ44_9FIRM</name>
<dbReference type="RefSeq" id="WP_276621171.1">
    <property type="nucleotide sequence ID" value="NZ_DCDX01000127.1"/>
</dbReference>
<comment type="similarity">
    <text evidence="10">Belongs to the PlsY family.</text>
</comment>
<evidence type="ECO:0000256" key="10">
    <source>
        <dbReference type="HAMAP-Rule" id="MF_01043"/>
    </source>
</evidence>
<evidence type="ECO:0000313" key="11">
    <source>
        <dbReference type="EMBL" id="HBK53986.1"/>
    </source>
</evidence>
<dbReference type="UniPathway" id="UPA00085"/>
<dbReference type="PANTHER" id="PTHR30309:SF0">
    <property type="entry name" value="GLYCEROL-3-PHOSPHATE ACYLTRANSFERASE-RELATED"/>
    <property type="match status" value="1"/>
</dbReference>
<dbReference type="STRING" id="378794.GCA_001570625_00825"/>
<dbReference type="GO" id="GO:0008654">
    <property type="term" value="P:phospholipid biosynthetic process"/>
    <property type="evidence" value="ECO:0007669"/>
    <property type="project" value="UniProtKB-UniRule"/>
</dbReference>
<dbReference type="GO" id="GO:0043772">
    <property type="term" value="F:acyl-phosphate glycerol-3-phosphate acyltransferase activity"/>
    <property type="evidence" value="ECO:0007669"/>
    <property type="project" value="UniProtKB-UniRule"/>
</dbReference>
<keyword evidence="3 10" id="KW-0808">Transferase</keyword>
<evidence type="ECO:0000256" key="5">
    <source>
        <dbReference type="ARBA" id="ARBA00022989"/>
    </source>
</evidence>
<keyword evidence="7 10" id="KW-0472">Membrane</keyword>
<comment type="caution">
    <text evidence="11">The sequence shown here is derived from an EMBL/GenBank/DDBJ whole genome shotgun (WGS) entry which is preliminary data.</text>
</comment>
<comment type="function">
    <text evidence="10">Catalyzes the transfer of an acyl group from acyl-phosphate (acyl-PO(4)) to glycerol-3-phosphate (G3P) to form lysophosphatidic acid (LPA). This enzyme utilizes acyl-phosphate as fatty acyl donor, but not acyl-CoA or acyl-ACP.</text>
</comment>
<comment type="subunit">
    <text evidence="10">Probably interacts with PlsX.</text>
</comment>
<evidence type="ECO:0000256" key="4">
    <source>
        <dbReference type="ARBA" id="ARBA00022692"/>
    </source>
</evidence>